<dbReference type="EMBL" id="KX774321">
    <property type="protein sequence ID" value="AOZ63728.1"/>
    <property type="molecule type" value="Genomic_DNA"/>
</dbReference>
<evidence type="ECO:0000313" key="1">
    <source>
        <dbReference type="EMBL" id="AOZ63728.1"/>
    </source>
</evidence>
<dbReference type="Gene3D" id="2.60.60.30">
    <property type="entry name" value="sav2460 like domains"/>
    <property type="match status" value="1"/>
</dbReference>
<dbReference type="PANTHER" id="PTHR32097">
    <property type="entry name" value="CAMP-BINDING PROTEIN 1-RELATED"/>
    <property type="match status" value="1"/>
</dbReference>
<keyword evidence="2" id="KW-1185">Reference proteome</keyword>
<evidence type="ECO:0000313" key="2">
    <source>
        <dbReference type="Proteomes" id="UP000224902"/>
    </source>
</evidence>
<organism evidence="1 2">
    <name type="scientific">Rhodococcus phage Weasels2</name>
    <dbReference type="NCBI Taxonomy" id="1897437"/>
    <lineage>
        <taxon>Viruses</taxon>
        <taxon>Duplodnaviria</taxon>
        <taxon>Heunggongvirae</taxon>
        <taxon>Uroviricota</taxon>
        <taxon>Caudoviricetes</taxon>
        <taxon>Weaselvirus</taxon>
        <taxon>Weaselvirus weasel</taxon>
    </lineage>
</organism>
<dbReference type="InterPro" id="IPR051324">
    <property type="entry name" value="Stress/Tellurium_Resist"/>
</dbReference>
<dbReference type="PANTHER" id="PTHR32097:SF18">
    <property type="entry name" value="RING-TYPE DOMAIN-CONTAINING PROTEIN"/>
    <property type="match status" value="1"/>
</dbReference>
<proteinExistence type="predicted"/>
<sequence length="692" mass="77188">MLVDLKRNFITTNDSRSPATDQEKVAFILEAANLGYAVPFEAIAKVSNANLLNVLNNMKTFKGVGKDWTPFYPNFPRQVQLASGWELFLNAFIHYGSMAFGRDIRPDYPVEIRRKLEVVSEDLTLLTLVEEEELLTSEIETLQNKVSLSAEDFVSITNAIVQYGINKSVKLIDGFKFDNKENWIQSLKILIDLEVPVYKVEAIAYKEAKTATDLLRAIFMLYSDENVHIDLTAKNKKVYLKSIPRASRQLIIENIDSSDYNMDDFFIHRKLWKIVDRKIHPGDYSNFTNALNAFDIVRGTVKYKTFNSRVESAIASGNAADIASLLKTRPGVFARRLDHALRSVDADGQKTIAEAFGSVATKISTPVLISLYNGIINRDNTASVIRTKSGQTANVTNVKASIHDVIVFAIGEIILAALSASYADRDPMGKVYVSPDLKNFSAPLQQRTVSSGRVLPRGSRVPMEIEGTLRFFIHWYNMDEAYGRVDLDMDAIFLDDNLVVQDFVSYHRLRNTYSTHSGDITNAPLPSGAAEFVDVDVAKAKRQGVRYVLMNINSFTGQKFDQVENFAGYMVRNGDPQDGEIFDPKTVKSAFSISSPTGNAMPGVFDLEAGLFVWLDTSLGNAGVGFNARQGSTELAETLRLELDKQSLTVYDVITANAKARGILVEKDDADVIYDLETLDIYDSNGFINKFL</sequence>
<reference evidence="2" key="1">
    <citation type="submission" date="2016-08" db="EMBL/GenBank/DDBJ databases">
        <authorList>
            <person name="Seilhamer J.J."/>
        </authorList>
    </citation>
    <scope>NUCLEOTIDE SEQUENCE [LARGE SCALE GENOMIC DNA]</scope>
</reference>
<dbReference type="Proteomes" id="UP000224902">
    <property type="component" value="Segment"/>
</dbReference>
<name>A0A1I9SAC2_9CAUD</name>
<gene>
    <name evidence="1" type="ORF">SEA_WEASELS2_148</name>
</gene>
<protein>
    <submittedName>
        <fullName evidence="1">Uncharacterized protein</fullName>
    </submittedName>
</protein>
<accession>A0A1I9SAC2</accession>